<dbReference type="GO" id="GO:0006508">
    <property type="term" value="P:proteolysis"/>
    <property type="evidence" value="ECO:0007669"/>
    <property type="project" value="UniProtKB-KW"/>
</dbReference>
<feature type="compositionally biased region" description="Low complexity" evidence="4">
    <location>
        <begin position="750"/>
        <end position="774"/>
    </location>
</feature>
<feature type="active site" evidence="2 3">
    <location>
        <position position="405"/>
    </location>
</feature>
<evidence type="ECO:0000313" key="7">
    <source>
        <dbReference type="Proteomes" id="UP000193144"/>
    </source>
</evidence>
<feature type="compositionally biased region" description="Basic and acidic residues" evidence="4">
    <location>
        <begin position="618"/>
        <end position="694"/>
    </location>
</feature>
<dbReference type="PANTHER" id="PTHR10183:SF425">
    <property type="entry name" value="CALPAIN-5"/>
    <property type="match status" value="1"/>
</dbReference>
<dbReference type="InterPro" id="IPR038765">
    <property type="entry name" value="Papain-like_cys_pep_sf"/>
</dbReference>
<feature type="region of interest" description="Disordered" evidence="4">
    <location>
        <begin position="613"/>
        <end position="829"/>
    </location>
</feature>
<evidence type="ECO:0000256" key="1">
    <source>
        <dbReference type="ARBA" id="ARBA00007623"/>
    </source>
</evidence>
<accession>A0A1Y2A7X2</accession>
<keyword evidence="7" id="KW-1185">Reference proteome</keyword>
<feature type="domain" description="Calpain catalytic" evidence="5">
    <location>
        <begin position="172"/>
        <end position="467"/>
    </location>
</feature>
<gene>
    <name evidence="6" type="ORF">BCR34DRAFT_596188</name>
</gene>
<dbReference type="InterPro" id="IPR000169">
    <property type="entry name" value="Pept_cys_AS"/>
</dbReference>
<dbReference type="AlphaFoldDB" id="A0A1Y2A7X2"/>
<keyword evidence="3" id="KW-0645">Protease</keyword>
<dbReference type="STRING" id="1231657.A0A1Y2A7X2"/>
<proteinExistence type="inferred from homology"/>
<reference evidence="6 7" key="1">
    <citation type="submission" date="2016-07" db="EMBL/GenBank/DDBJ databases">
        <title>Pervasive Adenine N6-methylation of Active Genes in Fungi.</title>
        <authorList>
            <consortium name="DOE Joint Genome Institute"/>
            <person name="Mondo S.J."/>
            <person name="Dannebaum R.O."/>
            <person name="Kuo R.C."/>
            <person name="Labutti K."/>
            <person name="Haridas S."/>
            <person name="Kuo A."/>
            <person name="Salamov A."/>
            <person name="Ahrendt S.R."/>
            <person name="Lipzen A."/>
            <person name="Sullivan W."/>
            <person name="Andreopoulos W.B."/>
            <person name="Clum A."/>
            <person name="Lindquist E."/>
            <person name="Daum C."/>
            <person name="Ramamoorthy G.K."/>
            <person name="Gryganskyi A."/>
            <person name="Culley D."/>
            <person name="Magnuson J.K."/>
            <person name="James T.Y."/>
            <person name="O'Malley M.A."/>
            <person name="Stajich J.E."/>
            <person name="Spatafora J.W."/>
            <person name="Visel A."/>
            <person name="Grigoriev I.V."/>
        </authorList>
    </citation>
    <scope>NUCLEOTIDE SEQUENCE [LARGE SCALE GENOMIC DNA]</scope>
    <source>
        <strain evidence="6 7">CBS 115471</strain>
    </source>
</reference>
<dbReference type="InterPro" id="IPR022684">
    <property type="entry name" value="Calpain_cysteine_protease"/>
</dbReference>
<organism evidence="6 7">
    <name type="scientific">Clohesyomyces aquaticus</name>
    <dbReference type="NCBI Taxonomy" id="1231657"/>
    <lineage>
        <taxon>Eukaryota</taxon>
        <taxon>Fungi</taxon>
        <taxon>Dikarya</taxon>
        <taxon>Ascomycota</taxon>
        <taxon>Pezizomycotina</taxon>
        <taxon>Dothideomycetes</taxon>
        <taxon>Pleosporomycetidae</taxon>
        <taxon>Pleosporales</taxon>
        <taxon>Lindgomycetaceae</taxon>
        <taxon>Clohesyomyces</taxon>
    </lineage>
</organism>
<dbReference type="SUPFAM" id="SSF54001">
    <property type="entry name" value="Cysteine proteinases"/>
    <property type="match status" value="1"/>
</dbReference>
<keyword evidence="3" id="KW-0788">Thiol protease</keyword>
<keyword evidence="3" id="KW-0378">Hydrolase</keyword>
<dbReference type="OrthoDB" id="424753at2759"/>
<evidence type="ECO:0000256" key="3">
    <source>
        <dbReference type="PROSITE-ProRule" id="PRU00239"/>
    </source>
</evidence>
<evidence type="ECO:0000256" key="4">
    <source>
        <dbReference type="SAM" id="MobiDB-lite"/>
    </source>
</evidence>
<feature type="compositionally biased region" description="Low complexity" evidence="4">
    <location>
        <begin position="804"/>
        <end position="826"/>
    </location>
</feature>
<evidence type="ECO:0000313" key="6">
    <source>
        <dbReference type="EMBL" id="ORY18608.1"/>
    </source>
</evidence>
<dbReference type="GO" id="GO:0004198">
    <property type="term" value="F:calcium-dependent cysteine-type endopeptidase activity"/>
    <property type="evidence" value="ECO:0007669"/>
    <property type="project" value="InterPro"/>
</dbReference>
<sequence length="877" mass="97030">MSSVAGDDETKDPQTVLNEFWENLITKKPGKVTNIFPASLYSSLLPPQIKRGTIQGKNATESYQTAADECRARVKRIVKECQRTNEKFTDPDFDIEGDLSVRNCLEGLMSCYYDSVGGGTSVTPGRLGDALQTLALSNVLGTTQINVDLNALNQVLDNDDDDDDSGPQSVHRIDWIFDKPSFTVDGFSSSDVQQGANGDCWFIAAVATICSNPALMDKICVEKDEECGVYGFVFYRDGEWISTVVDDNLYIKEKDFDAYGDYYDATGAKEQKYKKNYQTGSDALYFASCADQNETWLPLLEKAYAKVHGDYEAISGGYSGEGVEDLTGGVTSKVLTNRVLSKERLWKELLEVNKQFLFSASSPGSYGDDSHSRKGLALGHAYSVIKAVEEVDENHKPHRLVLIRNPWGHRAWNGVGEWNGAWSDGSKEWTPYWMNKLNYRFGDDGLFWMSYDDLRKRFDLLDRTRLFDQNWTIVQHWTSVSVSWVTGYLNTKFLVEIKKGGPTVFVLCQLDDRYFKGLEGKYRFDLHFLLQEENGKAGEHIVRARGAWFGNRSISAEVDLEPGKYEVVPKIVAHRDPGTPDVQEIVAKVADRNPQKLRQIGLNYDIANAKGVTEMGEEEKKKKAEKEKEAKEKKKKDKEEAEKEKQEFELWKKEKREREEKEKADKEKAAKEKTEKTSEDKKEKTNSDAAKTEETATGPKEPAKHEDPAKKEEKPDKADTEEKQPEAAKPAEAVLTETEDAEPPKKDDAAASTTTSTEKAAEASASSDDAGEATPDSSEDAGPALHSAHEAGTHEVGAGPGPSPDGDGAAGDAAPQPAANPPVAADNKQNPWNAVCVLGLRVYAQDPDVSIKLVKPKDPEEGAVLDPDGTQTAGATM</sequence>
<dbReference type="Gene3D" id="3.90.70.10">
    <property type="entry name" value="Cysteine proteinases"/>
    <property type="match status" value="1"/>
</dbReference>
<feature type="region of interest" description="Disordered" evidence="4">
    <location>
        <begin position="853"/>
        <end position="877"/>
    </location>
</feature>
<dbReference type="EMBL" id="MCFA01000006">
    <property type="protein sequence ID" value="ORY18608.1"/>
    <property type="molecule type" value="Genomic_DNA"/>
</dbReference>
<feature type="active site" evidence="2 3">
    <location>
        <position position="380"/>
    </location>
</feature>
<dbReference type="PROSITE" id="PS50203">
    <property type="entry name" value="CALPAIN_CAT"/>
    <property type="match status" value="1"/>
</dbReference>
<comment type="similarity">
    <text evidence="1">Belongs to the peptidase C2 family.</text>
</comment>
<comment type="caution">
    <text evidence="6">The sequence shown here is derived from an EMBL/GenBank/DDBJ whole genome shotgun (WGS) entry which is preliminary data.</text>
</comment>
<feature type="compositionally biased region" description="Basic and acidic residues" evidence="4">
    <location>
        <begin position="701"/>
        <end position="726"/>
    </location>
</feature>
<protein>
    <recommendedName>
        <fullName evidence="5">Calpain catalytic domain-containing protein</fullName>
    </recommendedName>
</protein>
<evidence type="ECO:0000259" key="5">
    <source>
        <dbReference type="PROSITE" id="PS50203"/>
    </source>
</evidence>
<dbReference type="InterPro" id="IPR001300">
    <property type="entry name" value="Peptidase_C2_calpain_cat"/>
</dbReference>
<feature type="active site" evidence="2 3">
    <location>
        <position position="200"/>
    </location>
</feature>
<dbReference type="Proteomes" id="UP000193144">
    <property type="component" value="Unassembled WGS sequence"/>
</dbReference>
<name>A0A1Y2A7X2_9PLEO</name>
<dbReference type="SMART" id="SM00230">
    <property type="entry name" value="CysPc"/>
    <property type="match status" value="1"/>
</dbReference>
<dbReference type="CDD" id="cd00044">
    <property type="entry name" value="CysPc"/>
    <property type="match status" value="1"/>
</dbReference>
<dbReference type="Pfam" id="PF00648">
    <property type="entry name" value="Peptidase_C2"/>
    <property type="match status" value="1"/>
</dbReference>
<evidence type="ECO:0000256" key="2">
    <source>
        <dbReference type="PIRSR" id="PIRSR622684-1"/>
    </source>
</evidence>
<dbReference type="PANTHER" id="PTHR10183">
    <property type="entry name" value="CALPAIN"/>
    <property type="match status" value="1"/>
</dbReference>
<dbReference type="PROSITE" id="PS00139">
    <property type="entry name" value="THIOL_PROTEASE_CYS"/>
    <property type="match status" value="1"/>
</dbReference>